<dbReference type="Gene3D" id="2.60.120.620">
    <property type="entry name" value="q2cbj1_9rhob like domain"/>
    <property type="match status" value="1"/>
</dbReference>
<dbReference type="AlphaFoldDB" id="A0A077NMG1"/>
<evidence type="ECO:0000313" key="2">
    <source>
        <dbReference type="EMBL" id="CDH03322.1"/>
    </source>
</evidence>
<dbReference type="PANTHER" id="PTHR20883:SF48">
    <property type="entry name" value="ECTOINE DIOXYGENASE"/>
    <property type="match status" value="1"/>
</dbReference>
<organism evidence="2">
    <name type="scientific">Xenorhabdus bovienii str. feltiae Moldova</name>
    <dbReference type="NCBI Taxonomy" id="1398200"/>
    <lineage>
        <taxon>Bacteria</taxon>
        <taxon>Pseudomonadati</taxon>
        <taxon>Pseudomonadota</taxon>
        <taxon>Gammaproteobacteria</taxon>
        <taxon>Enterobacterales</taxon>
        <taxon>Morganellaceae</taxon>
        <taxon>Xenorhabdus</taxon>
    </lineage>
</organism>
<dbReference type="HOGENOM" id="CLU_1073444_0_0_6"/>
<dbReference type="GO" id="GO:0005506">
    <property type="term" value="F:iron ion binding"/>
    <property type="evidence" value="ECO:0007669"/>
    <property type="project" value="UniProtKB-ARBA"/>
</dbReference>
<name>A0A077NMG1_XENBV</name>
<gene>
    <name evidence="2" type="ORF">XBFM1_720002</name>
</gene>
<dbReference type="RefSeq" id="WP_038222098.1">
    <property type="nucleotide sequence ID" value="NZ_CAWLWD010000064.1"/>
</dbReference>
<dbReference type="Proteomes" id="UP000028487">
    <property type="component" value="Unassembled WGS sequence"/>
</dbReference>
<accession>A0A077NMG1</accession>
<dbReference type="EMBL" id="CBSV010000246">
    <property type="protein sequence ID" value="CDH03322.1"/>
    <property type="molecule type" value="Genomic_DNA"/>
</dbReference>
<comment type="cofactor">
    <cofactor evidence="1">
        <name>Fe(2+)</name>
        <dbReference type="ChEBI" id="CHEBI:29033"/>
    </cofactor>
</comment>
<dbReference type="SUPFAM" id="SSF51197">
    <property type="entry name" value="Clavaminate synthase-like"/>
    <property type="match status" value="1"/>
</dbReference>
<proteinExistence type="predicted"/>
<sequence>MNIIKQMSEQGYVVISEVINKKEIDIIREYYKKILERNNLSTLLPTDVLKSPDVFNTILKDKVVTAIRELFSRDFSLFPNFTIRESVYIPWHNDAYFLPDEVINPEVPLQFMQCAIYLQDNDPELGGGITLIPFSHRLDQPTVKSMLNTPQAYEKVIMSKAGDLILWDNRITHRSTYPDKAPDNTKLALQWTVSASERHNESYLQYLQDRAQCSMHVSDYLLKSPKPYFADMPNVRYPDSFHQDSLNIHGRSCLPSTRVKKSAV</sequence>
<evidence type="ECO:0000256" key="1">
    <source>
        <dbReference type="ARBA" id="ARBA00001954"/>
    </source>
</evidence>
<reference evidence="2" key="1">
    <citation type="submission" date="2013-07" db="EMBL/GenBank/DDBJ databases">
        <title>Sub-species coevolution in mutualistic symbiosis.</title>
        <authorList>
            <person name="Murfin K."/>
            <person name="Klassen J."/>
            <person name="Lee M."/>
            <person name="Forst S."/>
            <person name="Stock P."/>
            <person name="Goodrich-Blair H."/>
        </authorList>
    </citation>
    <scope>NUCLEOTIDE SEQUENCE [LARGE SCALE GENOMIC DNA]</scope>
    <source>
        <strain evidence="2">Feltiae Moldova</strain>
    </source>
</reference>
<evidence type="ECO:0008006" key="3">
    <source>
        <dbReference type="Google" id="ProtNLM"/>
    </source>
</evidence>
<dbReference type="PANTHER" id="PTHR20883">
    <property type="entry name" value="PHYTANOYL-COA DIOXYGENASE DOMAIN CONTAINING 1"/>
    <property type="match status" value="1"/>
</dbReference>
<dbReference type="InterPro" id="IPR008775">
    <property type="entry name" value="Phytyl_CoA_dOase-like"/>
</dbReference>
<dbReference type="GO" id="GO:0016706">
    <property type="term" value="F:2-oxoglutarate-dependent dioxygenase activity"/>
    <property type="evidence" value="ECO:0007669"/>
    <property type="project" value="UniProtKB-ARBA"/>
</dbReference>
<protein>
    <recommendedName>
        <fullName evidence="3">Phytanoyl-CoA dioxygenase</fullName>
    </recommendedName>
</protein>
<comment type="caution">
    <text evidence="2">The sequence shown here is derived from an EMBL/GenBank/DDBJ whole genome shotgun (WGS) entry which is preliminary data.</text>
</comment>
<dbReference type="Pfam" id="PF05721">
    <property type="entry name" value="PhyH"/>
    <property type="match status" value="1"/>
</dbReference>